<accession>A0A926NC95</accession>
<evidence type="ECO:0000259" key="6">
    <source>
        <dbReference type="Pfam" id="PF11794"/>
    </source>
</evidence>
<reference evidence="7" key="1">
    <citation type="submission" date="2020-09" db="EMBL/GenBank/DDBJ databases">
        <title>A novel bacterium of genus Bacillus, isolated from South China Sea.</title>
        <authorList>
            <person name="Huang H."/>
            <person name="Mo K."/>
            <person name="Hu Y."/>
        </authorList>
    </citation>
    <scope>NUCLEOTIDE SEQUENCE</scope>
    <source>
        <strain evidence="7">IB182487</strain>
    </source>
</reference>
<feature type="binding site" evidence="4">
    <location>
        <position position="193"/>
    </location>
    <ligand>
        <name>FAD</name>
        <dbReference type="ChEBI" id="CHEBI:57692"/>
    </ligand>
</feature>
<dbReference type="AlphaFoldDB" id="A0A926NC95"/>
<dbReference type="Pfam" id="PF03241">
    <property type="entry name" value="HpaB"/>
    <property type="match status" value="1"/>
</dbReference>
<dbReference type="GO" id="GO:0010124">
    <property type="term" value="P:phenylacetate catabolic process"/>
    <property type="evidence" value="ECO:0007669"/>
    <property type="project" value="InterPro"/>
</dbReference>
<keyword evidence="2 4" id="KW-0274">FAD</keyword>
<dbReference type="EC" id="1.14.14.9" evidence="7"/>
<keyword evidence="3 7" id="KW-0560">Oxidoreductase</keyword>
<evidence type="ECO:0000313" key="7">
    <source>
        <dbReference type="EMBL" id="MBD1380864.1"/>
    </source>
</evidence>
<dbReference type="EMBL" id="JACXAI010000013">
    <property type="protein sequence ID" value="MBD1380864.1"/>
    <property type="molecule type" value="Genomic_DNA"/>
</dbReference>
<dbReference type="PIRSF" id="PIRSF000331">
    <property type="entry name" value="HpaA_HpaB"/>
    <property type="match status" value="1"/>
</dbReference>
<dbReference type="InterPro" id="IPR009100">
    <property type="entry name" value="AcylCoA_DH/oxidase_NM_dom_sf"/>
</dbReference>
<evidence type="ECO:0000256" key="1">
    <source>
        <dbReference type="ARBA" id="ARBA00022630"/>
    </source>
</evidence>
<dbReference type="Pfam" id="PF11794">
    <property type="entry name" value="HpaB_N"/>
    <property type="match status" value="1"/>
</dbReference>
<dbReference type="InterPro" id="IPR036250">
    <property type="entry name" value="AcylCo_DH-like_C"/>
</dbReference>
<proteinExistence type="predicted"/>
<dbReference type="Gene3D" id="1.20.140.10">
    <property type="entry name" value="Butyryl-CoA Dehydrogenase, subunit A, domain 3"/>
    <property type="match status" value="1"/>
</dbReference>
<dbReference type="GO" id="GO:0016627">
    <property type="term" value="F:oxidoreductase activity, acting on the CH-CH group of donors"/>
    <property type="evidence" value="ECO:0007669"/>
    <property type="project" value="InterPro"/>
</dbReference>
<dbReference type="InterPro" id="IPR024719">
    <property type="entry name" value="HpaB/PvcC/4-BUDH_C"/>
</dbReference>
<protein>
    <submittedName>
        <fullName evidence="7">4-hydroxyphenylacetate 3-monooxygenase, oxygenase component</fullName>
        <ecNumber evidence="7">1.14.14.9</ecNumber>
    </submittedName>
</protein>
<evidence type="ECO:0000259" key="5">
    <source>
        <dbReference type="Pfam" id="PF03241"/>
    </source>
</evidence>
<organism evidence="7 8">
    <name type="scientific">Metabacillus arenae</name>
    <dbReference type="NCBI Taxonomy" id="2771434"/>
    <lineage>
        <taxon>Bacteria</taxon>
        <taxon>Bacillati</taxon>
        <taxon>Bacillota</taxon>
        <taxon>Bacilli</taxon>
        <taxon>Bacillales</taxon>
        <taxon>Bacillaceae</taxon>
        <taxon>Metabacillus</taxon>
    </lineage>
</organism>
<dbReference type="RefSeq" id="WP_191158462.1">
    <property type="nucleotide sequence ID" value="NZ_JACXAI010000013.1"/>
</dbReference>
<name>A0A926NC95_9BACI</name>
<feature type="domain" description="HpaB/PvcC/4-BUDH N-terminal" evidence="6">
    <location>
        <begin position="6"/>
        <end position="271"/>
    </location>
</feature>
<evidence type="ECO:0000256" key="2">
    <source>
        <dbReference type="ARBA" id="ARBA00022827"/>
    </source>
</evidence>
<dbReference type="NCBIfam" id="TIGR02309">
    <property type="entry name" value="HpaB-1"/>
    <property type="match status" value="1"/>
</dbReference>
<dbReference type="Gene3D" id="1.10.3140.10">
    <property type="entry name" value="4-hydroxybutyryl-coa dehydratase, domain 1"/>
    <property type="match status" value="1"/>
</dbReference>
<dbReference type="SUPFAM" id="SSF47203">
    <property type="entry name" value="Acyl-CoA dehydrogenase C-terminal domain-like"/>
    <property type="match status" value="1"/>
</dbReference>
<sequence>MPVISGQQYVERINKLKANVWINGKRLNEQISAHPAFKGVIKSRSVLYDHQVRPDMLSKMTYHSPLTNQPVGLSFLEPKTKEDLVKRRFMITEWAKKSAGMLGRTPDYMNTVIMSLAAASPILKEQDEEFVHNLVNVYEIAREQDLSFTHSFINPQVNRSSYYLESSLQPIAAKIIKKTSEGIIIKGARLLATQGGLTDEVLVFPSGGKITDEDYAFAFSIPSNTQGLKFVCRESFVNDDSEFDYPLSSRFDEIDTILIFDQVLVPWNRVFFYHRQDIAHKLFQQSGFNAQALHQVISRQIVKVEFVLGLAQLLINTLSISEYHHIQEKVSEIIIGLESLKGLLCRAEAEADLDKWGTMRPNDNSLYVAANLFPKLYPRCIEILQLIGAGGYMTLPTEKEFSSPIQSELEHYLKGSSIDAKSKTKIFRLAWELTMNAFGSRQTQYERFFFGDPARLAANLYNGYPRQEFVNHVKNFLDIDESLL</sequence>
<feature type="binding site" evidence="4">
    <location>
        <begin position="452"/>
        <end position="455"/>
    </location>
    <ligand>
        <name>FAD</name>
        <dbReference type="ChEBI" id="CHEBI:57692"/>
    </ligand>
</feature>
<comment type="caution">
    <text evidence="7">The sequence shown here is derived from an EMBL/GenBank/DDBJ whole genome shotgun (WGS) entry which is preliminary data.</text>
</comment>
<dbReference type="InterPro" id="IPR012687">
    <property type="entry name" value="HpaB_Deino-type"/>
</dbReference>
<dbReference type="Gene3D" id="2.40.110.10">
    <property type="entry name" value="Butyryl-CoA Dehydrogenase, subunit A, domain 2"/>
    <property type="match status" value="1"/>
</dbReference>
<keyword evidence="8" id="KW-1185">Reference proteome</keyword>
<dbReference type="InterPro" id="IPR046373">
    <property type="entry name" value="Acyl-CoA_Oxase/DH_mid-dom_sf"/>
</dbReference>
<dbReference type="PANTHER" id="PTHR36117">
    <property type="entry name" value="4-HYDROXYPHENYLACETATE 3-MONOOXYGENASE-RELATED"/>
    <property type="match status" value="1"/>
</dbReference>
<feature type="binding site" evidence="4">
    <location>
        <begin position="156"/>
        <end position="159"/>
    </location>
    <ligand>
        <name>FAD</name>
        <dbReference type="ChEBI" id="CHEBI:57692"/>
    </ligand>
</feature>
<evidence type="ECO:0000256" key="4">
    <source>
        <dbReference type="PIRSR" id="PIRSR000331-2"/>
    </source>
</evidence>
<feature type="domain" description="HpaB/PvcC/4-BUDH C-terminal" evidence="5">
    <location>
        <begin position="280"/>
        <end position="478"/>
    </location>
</feature>
<gene>
    <name evidence="7" type="primary">hpaB</name>
    <name evidence="7" type="ORF">IC621_11535</name>
</gene>
<evidence type="ECO:0000313" key="8">
    <source>
        <dbReference type="Proteomes" id="UP000626844"/>
    </source>
</evidence>
<dbReference type="GO" id="GO:0052881">
    <property type="term" value="F:4-hydroxyphenylacetate 3-monooxygenase activity"/>
    <property type="evidence" value="ECO:0007669"/>
    <property type="project" value="UniProtKB-EC"/>
</dbReference>
<evidence type="ECO:0000256" key="3">
    <source>
        <dbReference type="ARBA" id="ARBA00023002"/>
    </source>
</evidence>
<dbReference type="SUPFAM" id="SSF56645">
    <property type="entry name" value="Acyl-CoA dehydrogenase NM domain-like"/>
    <property type="match status" value="1"/>
</dbReference>
<dbReference type="InterPro" id="IPR004925">
    <property type="entry name" value="HpaB/PvcC/4-BUDH"/>
</dbReference>
<dbReference type="GO" id="GO:0050660">
    <property type="term" value="F:flavin adenine dinucleotide binding"/>
    <property type="evidence" value="ECO:0007669"/>
    <property type="project" value="InterPro"/>
</dbReference>
<dbReference type="Proteomes" id="UP000626844">
    <property type="component" value="Unassembled WGS sequence"/>
</dbReference>
<dbReference type="InterPro" id="IPR024674">
    <property type="entry name" value="HpaB/PvcC/4-BUDH_N"/>
</dbReference>
<dbReference type="PANTHER" id="PTHR36117:SF3">
    <property type="entry name" value="4-HYDROXYPHENYLACETATE 3-MONOOXYGENASE-RELATED"/>
    <property type="match status" value="1"/>
</dbReference>
<keyword evidence="1" id="KW-0285">Flavoprotein</keyword>